<dbReference type="InterPro" id="IPR013225">
    <property type="entry name" value="PaaX_C"/>
</dbReference>
<dbReference type="InterPro" id="IPR012906">
    <property type="entry name" value="PaaX-like_N"/>
</dbReference>
<accession>A0A837D5V4</accession>
<proteinExistence type="predicted"/>
<dbReference type="Pfam" id="PF20803">
    <property type="entry name" value="PaaX_M"/>
    <property type="match status" value="1"/>
</dbReference>
<comment type="caution">
    <text evidence="4">The sequence shown here is derived from an EMBL/GenBank/DDBJ whole genome shotgun (WGS) entry which is preliminary data.</text>
</comment>
<evidence type="ECO:0000259" key="1">
    <source>
        <dbReference type="Pfam" id="PF07848"/>
    </source>
</evidence>
<evidence type="ECO:0000313" key="4">
    <source>
        <dbReference type="EMBL" id="KHF43143.1"/>
    </source>
</evidence>
<protein>
    <submittedName>
        <fullName evidence="4">PaaX family transcripitonal regulator</fullName>
    </submittedName>
</protein>
<dbReference type="InterPro" id="IPR048846">
    <property type="entry name" value="PaaX-like_central"/>
</dbReference>
<dbReference type="Proteomes" id="UP000030848">
    <property type="component" value="Unassembled WGS sequence"/>
</dbReference>
<dbReference type="InterPro" id="IPR036388">
    <property type="entry name" value="WH-like_DNA-bd_sf"/>
</dbReference>
<gene>
    <name evidence="4" type="ORF">MINT15_33450</name>
</gene>
<dbReference type="EMBL" id="JRZE01000006">
    <property type="protein sequence ID" value="KHF43143.1"/>
    <property type="molecule type" value="Genomic_DNA"/>
</dbReference>
<dbReference type="OMA" id="GRRMYFG"/>
<dbReference type="Gene3D" id="3.30.70.2650">
    <property type="match status" value="1"/>
</dbReference>
<dbReference type="GO" id="GO:0006351">
    <property type="term" value="P:DNA-templated transcription"/>
    <property type="evidence" value="ECO:0007669"/>
    <property type="project" value="InterPro"/>
</dbReference>
<feature type="domain" description="Transcriptional repressor PaaX-like central Cas2-like" evidence="3">
    <location>
        <begin position="109"/>
        <end position="188"/>
    </location>
</feature>
<dbReference type="AlphaFoldDB" id="A0A837D5V4"/>
<sequence length="292" mass="32882">MTEDLFVVEPGEVDGTADIPRPQTLLLTFFGGYVLRRGVQVATASVLDVLRRLGVSEHATRSTLSRMARRGLLYRTRRGRNVYLGLTPRLREILHDGEYRIWHMGAVNTQWDGTWTLLGFSLPESWQRQRHVLRSRLLWAGFGSLQGGLWIAPSPVDTDAVLNGLEAAEHVKVFQARALPPTDVSELVRNTWDLAAVAAHYRRFLHRWSGPTLPAAQTDSLGRQLLLETEWLQTIRQDPRLPKEHLPHDWPAVRAQQLFHLLHAELDPAARATAAEVLDTIPDEVGASDPDT</sequence>
<dbReference type="Gene3D" id="1.10.10.10">
    <property type="entry name" value="Winged helix-like DNA-binding domain superfamily/Winged helix DNA-binding domain"/>
    <property type="match status" value="1"/>
</dbReference>
<dbReference type="Pfam" id="PF07848">
    <property type="entry name" value="PaaX"/>
    <property type="match status" value="1"/>
</dbReference>
<dbReference type="Gene3D" id="1.20.58.1460">
    <property type="match status" value="1"/>
</dbReference>
<evidence type="ECO:0000259" key="3">
    <source>
        <dbReference type="Pfam" id="PF20803"/>
    </source>
</evidence>
<dbReference type="Pfam" id="PF08223">
    <property type="entry name" value="PaaX_C"/>
    <property type="match status" value="1"/>
</dbReference>
<organism evidence="4 5">
    <name type="scientific">Saccharomonospora viridis</name>
    <dbReference type="NCBI Taxonomy" id="1852"/>
    <lineage>
        <taxon>Bacteria</taxon>
        <taxon>Bacillati</taxon>
        <taxon>Actinomycetota</taxon>
        <taxon>Actinomycetes</taxon>
        <taxon>Pseudonocardiales</taxon>
        <taxon>Pseudonocardiaceae</taxon>
        <taxon>Saccharomonospora</taxon>
    </lineage>
</organism>
<dbReference type="PANTHER" id="PTHR30319:SF1">
    <property type="entry name" value="TRANSCRIPTIONAL REPRESSOR PAAX"/>
    <property type="match status" value="1"/>
</dbReference>
<feature type="domain" description="Transcriptional repressor PaaX-like C-terminal" evidence="2">
    <location>
        <begin position="192"/>
        <end position="273"/>
    </location>
</feature>
<evidence type="ECO:0000259" key="2">
    <source>
        <dbReference type="Pfam" id="PF08223"/>
    </source>
</evidence>
<dbReference type="SUPFAM" id="SSF46785">
    <property type="entry name" value="Winged helix' DNA-binding domain"/>
    <property type="match status" value="1"/>
</dbReference>
<name>A0A837D5V4_9PSEU</name>
<dbReference type="InterPro" id="IPR011965">
    <property type="entry name" value="PaaX_trns_reg"/>
</dbReference>
<dbReference type="RefSeq" id="WP_015786242.1">
    <property type="nucleotide sequence ID" value="NZ_CALJZO010000119.1"/>
</dbReference>
<dbReference type="InterPro" id="IPR036390">
    <property type="entry name" value="WH_DNA-bd_sf"/>
</dbReference>
<dbReference type="PANTHER" id="PTHR30319">
    <property type="entry name" value="PHENYLACETIC ACID REGULATOR-RELATED TRANSCRIPTIONAL REPRESSOR"/>
    <property type="match status" value="1"/>
</dbReference>
<evidence type="ECO:0000313" key="5">
    <source>
        <dbReference type="Proteomes" id="UP000030848"/>
    </source>
</evidence>
<reference evidence="4 5" key="1">
    <citation type="submission" date="2014-10" db="EMBL/GenBank/DDBJ databases">
        <title>Genome sequence of Micropolyspora internatus JCM3315.</title>
        <authorList>
            <person name="Shin S.-K."/>
            <person name="Yi H."/>
        </authorList>
    </citation>
    <scope>NUCLEOTIDE SEQUENCE [LARGE SCALE GENOMIC DNA]</scope>
    <source>
        <strain evidence="4 5">JCM 3315</strain>
    </source>
</reference>
<feature type="domain" description="Transcriptional repressor PaaX-like N-terminal" evidence="1">
    <location>
        <begin position="22"/>
        <end position="88"/>
    </location>
</feature>
<dbReference type="PIRSF" id="PIRSF020623">
    <property type="entry name" value="PaaX"/>
    <property type="match status" value="1"/>
</dbReference>